<dbReference type="AlphaFoldDB" id="A0A3N4LF12"/>
<evidence type="ECO:0000313" key="1">
    <source>
        <dbReference type="EMBL" id="RPB21306.1"/>
    </source>
</evidence>
<evidence type="ECO:0000313" key="2">
    <source>
        <dbReference type="Proteomes" id="UP000267821"/>
    </source>
</evidence>
<dbReference type="EMBL" id="ML121561">
    <property type="protein sequence ID" value="RPB21306.1"/>
    <property type="molecule type" value="Genomic_DNA"/>
</dbReference>
<dbReference type="InParanoid" id="A0A3N4LF12"/>
<accession>A0A3N4LF12</accession>
<organism evidence="1 2">
    <name type="scientific">Terfezia boudieri ATCC MYA-4762</name>
    <dbReference type="NCBI Taxonomy" id="1051890"/>
    <lineage>
        <taxon>Eukaryota</taxon>
        <taxon>Fungi</taxon>
        <taxon>Dikarya</taxon>
        <taxon>Ascomycota</taxon>
        <taxon>Pezizomycotina</taxon>
        <taxon>Pezizomycetes</taxon>
        <taxon>Pezizales</taxon>
        <taxon>Pezizaceae</taxon>
        <taxon>Terfezia</taxon>
    </lineage>
</organism>
<reference evidence="1 2" key="1">
    <citation type="journal article" date="2018" name="Nat. Ecol. Evol.">
        <title>Pezizomycetes genomes reveal the molecular basis of ectomycorrhizal truffle lifestyle.</title>
        <authorList>
            <person name="Murat C."/>
            <person name="Payen T."/>
            <person name="Noel B."/>
            <person name="Kuo A."/>
            <person name="Morin E."/>
            <person name="Chen J."/>
            <person name="Kohler A."/>
            <person name="Krizsan K."/>
            <person name="Balestrini R."/>
            <person name="Da Silva C."/>
            <person name="Montanini B."/>
            <person name="Hainaut M."/>
            <person name="Levati E."/>
            <person name="Barry K.W."/>
            <person name="Belfiori B."/>
            <person name="Cichocki N."/>
            <person name="Clum A."/>
            <person name="Dockter R.B."/>
            <person name="Fauchery L."/>
            <person name="Guy J."/>
            <person name="Iotti M."/>
            <person name="Le Tacon F."/>
            <person name="Lindquist E.A."/>
            <person name="Lipzen A."/>
            <person name="Malagnac F."/>
            <person name="Mello A."/>
            <person name="Molinier V."/>
            <person name="Miyauchi S."/>
            <person name="Poulain J."/>
            <person name="Riccioni C."/>
            <person name="Rubini A."/>
            <person name="Sitrit Y."/>
            <person name="Splivallo R."/>
            <person name="Traeger S."/>
            <person name="Wang M."/>
            <person name="Zifcakova L."/>
            <person name="Wipf D."/>
            <person name="Zambonelli A."/>
            <person name="Paolocci F."/>
            <person name="Nowrousian M."/>
            <person name="Ottonello S."/>
            <person name="Baldrian P."/>
            <person name="Spatafora J.W."/>
            <person name="Henrissat B."/>
            <person name="Nagy L.G."/>
            <person name="Aury J.M."/>
            <person name="Wincker P."/>
            <person name="Grigoriev I.V."/>
            <person name="Bonfante P."/>
            <person name="Martin F.M."/>
        </authorList>
    </citation>
    <scope>NUCLEOTIDE SEQUENCE [LARGE SCALE GENOMIC DNA]</scope>
    <source>
        <strain evidence="1 2">ATCC MYA-4762</strain>
    </source>
</reference>
<keyword evidence="2" id="KW-1185">Reference proteome</keyword>
<sequence>SPPTASPRPATNIWQLMGYPIPRGPCRHKPGMLSSACACLRFMLNPVVAGSTFCCDGCGHHASFHVLKGE</sequence>
<feature type="non-terminal residue" evidence="1">
    <location>
        <position position="70"/>
    </location>
</feature>
<proteinExistence type="predicted"/>
<feature type="non-terminal residue" evidence="1">
    <location>
        <position position="1"/>
    </location>
</feature>
<gene>
    <name evidence="1" type="ORF">L211DRAFT_769140</name>
</gene>
<dbReference type="Proteomes" id="UP000267821">
    <property type="component" value="Unassembled WGS sequence"/>
</dbReference>
<name>A0A3N4LF12_9PEZI</name>
<dbReference type="OrthoDB" id="5424021at2759"/>
<protein>
    <submittedName>
        <fullName evidence="1">Uncharacterized protein</fullName>
    </submittedName>
</protein>